<gene>
    <name evidence="2" type="ORF">A2693_00915</name>
</gene>
<proteinExistence type="predicted"/>
<comment type="caution">
    <text evidence="2">The sequence shown here is derived from an EMBL/GenBank/DDBJ whole genome shotgun (WGS) entry which is preliminary data.</text>
</comment>
<evidence type="ECO:0000313" key="3">
    <source>
        <dbReference type="Proteomes" id="UP000178577"/>
    </source>
</evidence>
<reference evidence="2 3" key="1">
    <citation type="journal article" date="2016" name="Nat. Commun.">
        <title>Thousands of microbial genomes shed light on interconnected biogeochemical processes in an aquifer system.</title>
        <authorList>
            <person name="Anantharaman K."/>
            <person name="Brown C.T."/>
            <person name="Hug L.A."/>
            <person name="Sharon I."/>
            <person name="Castelle C.J."/>
            <person name="Probst A.J."/>
            <person name="Thomas B.C."/>
            <person name="Singh A."/>
            <person name="Wilkins M.J."/>
            <person name="Karaoz U."/>
            <person name="Brodie E.L."/>
            <person name="Williams K.H."/>
            <person name="Hubbard S.S."/>
            <person name="Banfield J.F."/>
        </authorList>
    </citation>
    <scope>NUCLEOTIDE SEQUENCE [LARGE SCALE GENOMIC DNA]</scope>
</reference>
<protein>
    <recommendedName>
        <fullName evidence="4">Glycosyltransferase RgtA/B/C/D-like domain-containing protein</fullName>
    </recommendedName>
</protein>
<feature type="transmembrane region" description="Helical" evidence="1">
    <location>
        <begin position="212"/>
        <end position="231"/>
    </location>
</feature>
<keyword evidence="1" id="KW-0472">Membrane</keyword>
<feature type="transmembrane region" description="Helical" evidence="1">
    <location>
        <begin position="175"/>
        <end position="200"/>
    </location>
</feature>
<feature type="transmembrane region" description="Helical" evidence="1">
    <location>
        <begin position="299"/>
        <end position="318"/>
    </location>
</feature>
<name>A0A1F5GAT6_9BACT</name>
<accession>A0A1F5GAT6</accession>
<organism evidence="2 3">
    <name type="scientific">Candidatus Curtissbacteria bacterium RIFCSPHIGHO2_01_FULL_40_12</name>
    <dbReference type="NCBI Taxonomy" id="1797710"/>
    <lineage>
        <taxon>Bacteria</taxon>
        <taxon>Candidatus Curtissiibacteriota</taxon>
    </lineage>
</organism>
<feature type="transmembrane region" description="Helical" evidence="1">
    <location>
        <begin position="370"/>
        <end position="391"/>
    </location>
</feature>
<sequence>MLLIIATFLVWILCFLLIVKFQIKLTKKLLIAGLLLYLIPALYLPAIPDVALWETVGVKSLEGIDFYSFDRPTHGTFPFFPLMIWPHTLFHLISRTTNIPFVLFVRLLVTIFIIGIVFLIGKIINNQLMAKKMQALFLFNPVILLVTALHGQVDMIVAFFVLLTIYLLIIKKGSLLYSAICYGVSILVKTWSVIFLPLFFSVLKKDLKLWSFAVLGTIFSFVLLYMLVFFANPVYLAQAVLSAGGGPGFWGYTAVINLLSEIFPSTVHLSVLLGQFTALILLPIFSLAYFYIFRKNLSLIDSVVFLLLAFLIFTPRWGLQYSSWVLPFAAAAQFKNEINIYSLVASCYLALSYSLLIIKDNLQIIEPLTNIAMLIGLITWCFLILWFVHIIKTRTN</sequence>
<feature type="transmembrane region" description="Helical" evidence="1">
    <location>
        <begin position="338"/>
        <end position="358"/>
    </location>
</feature>
<dbReference type="AlphaFoldDB" id="A0A1F5GAT6"/>
<feature type="transmembrane region" description="Helical" evidence="1">
    <location>
        <begin position="267"/>
        <end position="292"/>
    </location>
</feature>
<dbReference type="EMBL" id="MFAY01000022">
    <property type="protein sequence ID" value="OGD88960.1"/>
    <property type="molecule type" value="Genomic_DNA"/>
</dbReference>
<feature type="transmembrane region" description="Helical" evidence="1">
    <location>
        <begin position="99"/>
        <end position="121"/>
    </location>
</feature>
<feature type="transmembrane region" description="Helical" evidence="1">
    <location>
        <begin position="31"/>
        <end position="53"/>
    </location>
</feature>
<keyword evidence="1" id="KW-0812">Transmembrane</keyword>
<evidence type="ECO:0000256" key="1">
    <source>
        <dbReference type="SAM" id="Phobius"/>
    </source>
</evidence>
<evidence type="ECO:0000313" key="2">
    <source>
        <dbReference type="EMBL" id="OGD88960.1"/>
    </source>
</evidence>
<dbReference type="Proteomes" id="UP000178577">
    <property type="component" value="Unassembled WGS sequence"/>
</dbReference>
<evidence type="ECO:0008006" key="4">
    <source>
        <dbReference type="Google" id="ProtNLM"/>
    </source>
</evidence>
<feature type="transmembrane region" description="Helical" evidence="1">
    <location>
        <begin position="142"/>
        <end position="169"/>
    </location>
</feature>
<keyword evidence="1" id="KW-1133">Transmembrane helix</keyword>